<name>A0AA38TZ20_9ASTR</name>
<evidence type="ECO:0000313" key="1">
    <source>
        <dbReference type="EMBL" id="KAJ9563530.1"/>
    </source>
</evidence>
<keyword evidence="2" id="KW-1185">Reference proteome</keyword>
<gene>
    <name evidence="1" type="ORF">OSB04_008690</name>
</gene>
<comment type="caution">
    <text evidence="1">The sequence shown here is derived from an EMBL/GenBank/DDBJ whole genome shotgun (WGS) entry which is preliminary data.</text>
</comment>
<dbReference type="AlphaFoldDB" id="A0AA38TZ20"/>
<reference evidence="1" key="1">
    <citation type="submission" date="2023-03" db="EMBL/GenBank/DDBJ databases">
        <title>Chromosome-scale reference genome and RAD-based genetic map of yellow starthistle (Centaurea solstitialis) reveal putative structural variation and QTLs associated with invader traits.</title>
        <authorList>
            <person name="Reatini B."/>
            <person name="Cang F.A."/>
            <person name="Jiang Q."/>
            <person name="Mckibben M.T.W."/>
            <person name="Barker M.S."/>
            <person name="Rieseberg L.H."/>
            <person name="Dlugosch K.M."/>
        </authorList>
    </citation>
    <scope>NUCLEOTIDE SEQUENCE</scope>
    <source>
        <strain evidence="1">CAN-66</strain>
        <tissue evidence="1">Leaf</tissue>
    </source>
</reference>
<sequence>MGEATWFDRYSSNGREEQGTTNIYHQPFMRLSLIINYVHESLLEDAPNVALYVDVMNIIDTLDEIRETTSYLKSEFEMKDLGKTWFYLAT</sequence>
<proteinExistence type="predicted"/>
<protein>
    <submittedName>
        <fullName evidence="1">Uncharacterized protein</fullName>
    </submittedName>
</protein>
<evidence type="ECO:0000313" key="2">
    <source>
        <dbReference type="Proteomes" id="UP001172457"/>
    </source>
</evidence>
<dbReference type="EMBL" id="JARYMX010000002">
    <property type="protein sequence ID" value="KAJ9563530.1"/>
    <property type="molecule type" value="Genomic_DNA"/>
</dbReference>
<dbReference type="Proteomes" id="UP001172457">
    <property type="component" value="Chromosome 2"/>
</dbReference>
<organism evidence="1 2">
    <name type="scientific">Centaurea solstitialis</name>
    <name type="common">yellow star-thistle</name>
    <dbReference type="NCBI Taxonomy" id="347529"/>
    <lineage>
        <taxon>Eukaryota</taxon>
        <taxon>Viridiplantae</taxon>
        <taxon>Streptophyta</taxon>
        <taxon>Embryophyta</taxon>
        <taxon>Tracheophyta</taxon>
        <taxon>Spermatophyta</taxon>
        <taxon>Magnoliopsida</taxon>
        <taxon>eudicotyledons</taxon>
        <taxon>Gunneridae</taxon>
        <taxon>Pentapetalae</taxon>
        <taxon>asterids</taxon>
        <taxon>campanulids</taxon>
        <taxon>Asterales</taxon>
        <taxon>Asteraceae</taxon>
        <taxon>Carduoideae</taxon>
        <taxon>Cardueae</taxon>
        <taxon>Centaureinae</taxon>
        <taxon>Centaurea</taxon>
    </lineage>
</organism>
<accession>A0AA38TZ20</accession>